<evidence type="ECO:0000256" key="1">
    <source>
        <dbReference type="SAM" id="Phobius"/>
    </source>
</evidence>
<gene>
    <name evidence="2" type="ORF">CC80DRAFT_554808</name>
</gene>
<keyword evidence="1" id="KW-0472">Membrane</keyword>
<sequence length="73" mass="7760">MTSRSGDDFPFPYASTADCYAIGTVLPAAALIVTSLRIYARCIQGADIGPDDWLIISGLVALIAMGICFIYGR</sequence>
<protein>
    <submittedName>
        <fullName evidence="2">Uncharacterized protein</fullName>
    </submittedName>
</protein>
<accession>A0A6A5TGH5</accession>
<keyword evidence="1" id="KW-0812">Transmembrane</keyword>
<evidence type="ECO:0000313" key="2">
    <source>
        <dbReference type="EMBL" id="KAF1949906.1"/>
    </source>
</evidence>
<reference evidence="2" key="1">
    <citation type="journal article" date="2020" name="Stud. Mycol.">
        <title>101 Dothideomycetes genomes: a test case for predicting lifestyles and emergence of pathogens.</title>
        <authorList>
            <person name="Haridas S."/>
            <person name="Albert R."/>
            <person name="Binder M."/>
            <person name="Bloem J."/>
            <person name="Labutti K."/>
            <person name="Salamov A."/>
            <person name="Andreopoulos B."/>
            <person name="Baker S."/>
            <person name="Barry K."/>
            <person name="Bills G."/>
            <person name="Bluhm B."/>
            <person name="Cannon C."/>
            <person name="Castanera R."/>
            <person name="Culley D."/>
            <person name="Daum C."/>
            <person name="Ezra D."/>
            <person name="Gonzalez J."/>
            <person name="Henrissat B."/>
            <person name="Kuo A."/>
            <person name="Liang C."/>
            <person name="Lipzen A."/>
            <person name="Lutzoni F."/>
            <person name="Magnuson J."/>
            <person name="Mondo S."/>
            <person name="Nolan M."/>
            <person name="Ohm R."/>
            <person name="Pangilinan J."/>
            <person name="Park H.-J."/>
            <person name="Ramirez L."/>
            <person name="Alfaro M."/>
            <person name="Sun H."/>
            <person name="Tritt A."/>
            <person name="Yoshinaga Y."/>
            <person name="Zwiers L.-H."/>
            <person name="Turgeon B."/>
            <person name="Goodwin S."/>
            <person name="Spatafora J."/>
            <person name="Crous P."/>
            <person name="Grigoriev I."/>
        </authorList>
    </citation>
    <scope>NUCLEOTIDE SEQUENCE</scope>
    <source>
        <strain evidence="2">CBS 675.92</strain>
    </source>
</reference>
<organism evidence="2 3">
    <name type="scientific">Byssothecium circinans</name>
    <dbReference type="NCBI Taxonomy" id="147558"/>
    <lineage>
        <taxon>Eukaryota</taxon>
        <taxon>Fungi</taxon>
        <taxon>Dikarya</taxon>
        <taxon>Ascomycota</taxon>
        <taxon>Pezizomycotina</taxon>
        <taxon>Dothideomycetes</taxon>
        <taxon>Pleosporomycetidae</taxon>
        <taxon>Pleosporales</taxon>
        <taxon>Massarineae</taxon>
        <taxon>Massarinaceae</taxon>
        <taxon>Byssothecium</taxon>
    </lineage>
</organism>
<dbReference type="EMBL" id="ML977030">
    <property type="protein sequence ID" value="KAF1949906.1"/>
    <property type="molecule type" value="Genomic_DNA"/>
</dbReference>
<proteinExistence type="predicted"/>
<dbReference type="OrthoDB" id="5393606at2759"/>
<feature type="transmembrane region" description="Helical" evidence="1">
    <location>
        <begin position="20"/>
        <end position="40"/>
    </location>
</feature>
<dbReference type="AlphaFoldDB" id="A0A6A5TGH5"/>
<dbReference type="Proteomes" id="UP000800035">
    <property type="component" value="Unassembled WGS sequence"/>
</dbReference>
<name>A0A6A5TGH5_9PLEO</name>
<feature type="transmembrane region" description="Helical" evidence="1">
    <location>
        <begin position="52"/>
        <end position="72"/>
    </location>
</feature>
<keyword evidence="1" id="KW-1133">Transmembrane helix</keyword>
<evidence type="ECO:0000313" key="3">
    <source>
        <dbReference type="Proteomes" id="UP000800035"/>
    </source>
</evidence>
<keyword evidence="3" id="KW-1185">Reference proteome</keyword>